<comment type="caution">
    <text evidence="1">The sequence shown here is derived from an EMBL/GenBank/DDBJ whole genome shotgun (WGS) entry which is preliminary data.</text>
</comment>
<dbReference type="AlphaFoldDB" id="A0A7W4PCK1"/>
<dbReference type="EMBL" id="JABEQF010000001">
    <property type="protein sequence ID" value="MBB2188715.1"/>
    <property type="molecule type" value="Genomic_DNA"/>
</dbReference>
<protein>
    <submittedName>
        <fullName evidence="1">Glycosyltransferase</fullName>
    </submittedName>
</protein>
<dbReference type="Gene3D" id="3.90.550.60">
    <property type="match status" value="1"/>
</dbReference>
<evidence type="ECO:0000313" key="1">
    <source>
        <dbReference type="EMBL" id="MBB2188715.1"/>
    </source>
</evidence>
<dbReference type="InterPro" id="IPR029044">
    <property type="entry name" value="Nucleotide-diphossugar_trans"/>
</dbReference>
<reference evidence="1 2" key="1">
    <citation type="submission" date="2020-04" db="EMBL/GenBank/DDBJ databases">
        <title>Description of novel Gluconacetobacter.</title>
        <authorList>
            <person name="Sombolestani A."/>
        </authorList>
    </citation>
    <scope>NUCLEOTIDE SEQUENCE [LARGE SCALE GENOMIC DNA]</scope>
    <source>
        <strain evidence="1 2">LMG 21311</strain>
    </source>
</reference>
<sequence length="704" mass="80206">MNFVSAEAAQQHSADEAISVGKPFPFFPINFRPDQRSKPLYMVKPFTDMDDHGNVIIERGQVVTFDGFMTALYEREINHIVPNAKLYLELEIAGNFRVGLYHRSQAGQVTEFATQKFLVEKGGPDSRTVRLDFDIIGAEARIGRWYFSIEALDFYSTAQSAVTNGEALQHQMYRMAWNAMDGAANPLRDVILKRACWGIYDAALQEIRPCFVICTFKREEQLAANIDRLVSALAPHCPGYGIVVVDNAGTVQNRPEWPDNVRLIAQRNVGGAGGFGRGIFEALEGGTYTHIVMLDDDADVEPTAITRLINLFRLSRDPDVFIGGAQLDVYNPVLLADGGAHWVPDRFERPFARLPPTDLGELEAKDALMRNHNLNFNGWWLFGGHVDGFRKFGMPLPCFVHLDDVDYGVRLSMRGGQVLSVPGIAVWHEPYYAKPEGWFAYYNIRNELIRLSCHTEILYALLLGDDFATRQAAVEKRIRSQMRRVTRLLLRRFRGFSDIYHYGSAMLLAIAIEDFLKGPDILERTDAADLHARVMKVYKEFSVNHTFSTRLPVGVIPTPPGTSDKFIVPWVSGTNRGRSLLTRAYNLYQQASHNGNITLRAKRPSPMQILSARKRQMTVFNSRNDINWRDIRAGRDWAYYDPQKIGYHIFSNDPSLYHQARTRLARALRQFQKEIVVVQPQWAARYDTLTSEPFWRELVRTFDI</sequence>
<name>A0A7W4PCK1_9PROT</name>
<keyword evidence="2" id="KW-1185">Reference proteome</keyword>
<evidence type="ECO:0000313" key="2">
    <source>
        <dbReference type="Proteomes" id="UP000555756"/>
    </source>
</evidence>
<accession>A0A7W4PCK1</accession>
<gene>
    <name evidence="1" type="ORF">HLH34_01890</name>
</gene>
<dbReference type="RefSeq" id="WP_183117875.1">
    <property type="nucleotide sequence ID" value="NZ_JABEQF010000001.1"/>
</dbReference>
<dbReference type="GO" id="GO:0016740">
    <property type="term" value="F:transferase activity"/>
    <property type="evidence" value="ECO:0007669"/>
    <property type="project" value="UniProtKB-KW"/>
</dbReference>
<organism evidence="1 2">
    <name type="scientific">Gluconacetobacter azotocaptans</name>
    <dbReference type="NCBI Taxonomy" id="142834"/>
    <lineage>
        <taxon>Bacteria</taxon>
        <taxon>Pseudomonadati</taxon>
        <taxon>Pseudomonadota</taxon>
        <taxon>Alphaproteobacteria</taxon>
        <taxon>Acetobacterales</taxon>
        <taxon>Acetobacteraceae</taxon>
        <taxon>Gluconacetobacter</taxon>
    </lineage>
</organism>
<dbReference type="Proteomes" id="UP000555756">
    <property type="component" value="Unassembled WGS sequence"/>
</dbReference>
<dbReference type="Pfam" id="PF13641">
    <property type="entry name" value="Glyco_tranf_2_3"/>
    <property type="match status" value="1"/>
</dbReference>
<dbReference type="SUPFAM" id="SSF53448">
    <property type="entry name" value="Nucleotide-diphospho-sugar transferases"/>
    <property type="match status" value="1"/>
</dbReference>
<keyword evidence="1" id="KW-0808">Transferase</keyword>
<proteinExistence type="predicted"/>